<dbReference type="AlphaFoldDB" id="A0A9Q0F3K5"/>
<dbReference type="EMBL" id="JAKUCV010007293">
    <property type="protein sequence ID" value="KAJ4824022.1"/>
    <property type="molecule type" value="Genomic_DNA"/>
</dbReference>
<sequence length="206" mass="22107">MKTNNPCKTVLSSSRVQRLTLVHEQGGGTWLGGTTRARLDEDDGDVQPVQGGGVDSLQRRKRGKGAALLQFAGSEPMSSGGGEQNDGGRRLGTREGRKSKVARWPVGGVEERRAELQGLAAARGRRRQWRRATGRRVAGGAGGGEEEGKKKNWMRFDFWARSRDCLKCDPGVIDGSDETRDLEGLVWNALAGNGAGGIGAQIPARQ</sequence>
<feature type="region of interest" description="Disordered" evidence="1">
    <location>
        <begin position="28"/>
        <end position="103"/>
    </location>
</feature>
<comment type="caution">
    <text evidence="2">The sequence shown here is derived from an EMBL/GenBank/DDBJ whole genome shotgun (WGS) entry which is preliminary data.</text>
</comment>
<gene>
    <name evidence="2" type="ORF">Tsubulata_021448</name>
</gene>
<proteinExistence type="predicted"/>
<accession>A0A9Q0F3K5</accession>
<keyword evidence="3" id="KW-1185">Reference proteome</keyword>
<organism evidence="2 3">
    <name type="scientific">Turnera subulata</name>
    <dbReference type="NCBI Taxonomy" id="218843"/>
    <lineage>
        <taxon>Eukaryota</taxon>
        <taxon>Viridiplantae</taxon>
        <taxon>Streptophyta</taxon>
        <taxon>Embryophyta</taxon>
        <taxon>Tracheophyta</taxon>
        <taxon>Spermatophyta</taxon>
        <taxon>Magnoliopsida</taxon>
        <taxon>eudicotyledons</taxon>
        <taxon>Gunneridae</taxon>
        <taxon>Pentapetalae</taxon>
        <taxon>rosids</taxon>
        <taxon>fabids</taxon>
        <taxon>Malpighiales</taxon>
        <taxon>Passifloraceae</taxon>
        <taxon>Turnera</taxon>
    </lineage>
</organism>
<evidence type="ECO:0000313" key="2">
    <source>
        <dbReference type="EMBL" id="KAJ4824022.1"/>
    </source>
</evidence>
<protein>
    <submittedName>
        <fullName evidence="2">Uncharacterized protein</fullName>
    </submittedName>
</protein>
<reference evidence="2" key="2">
    <citation type="journal article" date="2023" name="Plants (Basel)">
        <title>Annotation of the Turnera subulata (Passifloraceae) Draft Genome Reveals the S-Locus Evolved after the Divergence of Turneroideae from Passifloroideae in a Stepwise Manner.</title>
        <authorList>
            <person name="Henning P.M."/>
            <person name="Roalson E.H."/>
            <person name="Mir W."/>
            <person name="McCubbin A.G."/>
            <person name="Shore J.S."/>
        </authorList>
    </citation>
    <scope>NUCLEOTIDE SEQUENCE</scope>
    <source>
        <strain evidence="2">F60SS</strain>
    </source>
</reference>
<dbReference type="Proteomes" id="UP001141552">
    <property type="component" value="Unassembled WGS sequence"/>
</dbReference>
<evidence type="ECO:0000256" key="1">
    <source>
        <dbReference type="SAM" id="MobiDB-lite"/>
    </source>
</evidence>
<evidence type="ECO:0000313" key="3">
    <source>
        <dbReference type="Proteomes" id="UP001141552"/>
    </source>
</evidence>
<name>A0A9Q0F3K5_9ROSI</name>
<feature type="compositionally biased region" description="Basic and acidic residues" evidence="1">
    <location>
        <begin position="86"/>
        <end position="98"/>
    </location>
</feature>
<reference evidence="2" key="1">
    <citation type="submission" date="2022-02" db="EMBL/GenBank/DDBJ databases">
        <authorList>
            <person name="Henning P.M."/>
            <person name="McCubbin A.G."/>
            <person name="Shore J.S."/>
        </authorList>
    </citation>
    <scope>NUCLEOTIDE SEQUENCE</scope>
    <source>
        <strain evidence="2">F60SS</strain>
        <tissue evidence="2">Leaves</tissue>
    </source>
</reference>